<keyword evidence="1" id="KW-0547">Nucleotide-binding</keyword>
<dbReference type="PANTHER" id="PTHR43309:SF3">
    <property type="entry name" value="5-OXOPROLINASE SUBUNIT C"/>
    <property type="match status" value="1"/>
</dbReference>
<dbReference type="PANTHER" id="PTHR43309">
    <property type="entry name" value="5-OXOPROLINASE SUBUNIT C"/>
    <property type="match status" value="1"/>
</dbReference>
<dbReference type="InterPro" id="IPR029000">
    <property type="entry name" value="Cyclophilin-like_dom_sf"/>
</dbReference>
<dbReference type="AlphaFoldDB" id="A0A7C4RUT5"/>
<sequence>MIRILDPGPFATVQDLGRYGYQDRGVPVSGAMDPFSLRVGNVLVGNEAGAAGIEITWGGFEAEFGSNTVFCLTGAQADAQLNGAAIPFWDPIAARTGDRVHIDAASVGARMYLCIAGGLDVPIVMGSRSTYVKAGFGGFEGRALQQGDTLMCGTPPYRPARSIDPKFVPLWGEDVEVRCVFGPQADAFTEEALEVFCSCAYSVTSRSDRMGIALEGAQLVHRTGPDILSDGIVTGAVQVPGDGRPIVLMADRQTTGGYTKIATVIRTDICRMAQVLPGYRIRFKAVDPLEARWTALKEEYRFRRWVESVRSER</sequence>
<dbReference type="SUPFAM" id="SSF50891">
    <property type="entry name" value="Cyclophilin-like"/>
    <property type="match status" value="1"/>
</dbReference>
<dbReference type="EMBL" id="DSUH01000389">
    <property type="protein sequence ID" value="HGU34543.1"/>
    <property type="molecule type" value="Genomic_DNA"/>
</dbReference>
<feature type="domain" description="Carboxyltransferase" evidence="4">
    <location>
        <begin position="23"/>
        <end position="300"/>
    </location>
</feature>
<evidence type="ECO:0000256" key="1">
    <source>
        <dbReference type="ARBA" id="ARBA00022741"/>
    </source>
</evidence>
<evidence type="ECO:0000256" key="2">
    <source>
        <dbReference type="ARBA" id="ARBA00022801"/>
    </source>
</evidence>
<organism evidence="5">
    <name type="scientific">Desulfatirhabdium butyrativorans</name>
    <dbReference type="NCBI Taxonomy" id="340467"/>
    <lineage>
        <taxon>Bacteria</taxon>
        <taxon>Pseudomonadati</taxon>
        <taxon>Thermodesulfobacteriota</taxon>
        <taxon>Desulfobacteria</taxon>
        <taxon>Desulfobacterales</taxon>
        <taxon>Desulfatirhabdiaceae</taxon>
        <taxon>Desulfatirhabdium</taxon>
    </lineage>
</organism>
<evidence type="ECO:0000256" key="3">
    <source>
        <dbReference type="ARBA" id="ARBA00022840"/>
    </source>
</evidence>
<comment type="caution">
    <text evidence="5">The sequence shown here is derived from an EMBL/GenBank/DDBJ whole genome shotgun (WGS) entry which is preliminary data.</text>
</comment>
<name>A0A7C4RUT5_9BACT</name>
<accession>A0A7C4RUT5</accession>
<keyword evidence="2" id="KW-0378">Hydrolase</keyword>
<dbReference type="InterPro" id="IPR052708">
    <property type="entry name" value="PxpC"/>
</dbReference>
<gene>
    <name evidence="5" type="ORF">ENS29_17110</name>
</gene>
<dbReference type="GO" id="GO:0016787">
    <property type="term" value="F:hydrolase activity"/>
    <property type="evidence" value="ECO:0007669"/>
    <property type="project" value="UniProtKB-KW"/>
</dbReference>
<dbReference type="Pfam" id="PF02626">
    <property type="entry name" value="CT_A_B"/>
    <property type="match status" value="1"/>
</dbReference>
<dbReference type="GO" id="GO:0005524">
    <property type="term" value="F:ATP binding"/>
    <property type="evidence" value="ECO:0007669"/>
    <property type="project" value="UniProtKB-KW"/>
</dbReference>
<evidence type="ECO:0000259" key="4">
    <source>
        <dbReference type="SMART" id="SM00797"/>
    </source>
</evidence>
<dbReference type="Gene3D" id="2.40.100.10">
    <property type="entry name" value="Cyclophilin-like"/>
    <property type="match status" value="1"/>
</dbReference>
<dbReference type="InterPro" id="IPR003778">
    <property type="entry name" value="CT_A_B"/>
</dbReference>
<reference evidence="5" key="1">
    <citation type="journal article" date="2020" name="mSystems">
        <title>Genome- and Community-Level Interaction Insights into Carbon Utilization and Element Cycling Functions of Hydrothermarchaeota in Hydrothermal Sediment.</title>
        <authorList>
            <person name="Zhou Z."/>
            <person name="Liu Y."/>
            <person name="Xu W."/>
            <person name="Pan J."/>
            <person name="Luo Z.H."/>
            <person name="Li M."/>
        </authorList>
    </citation>
    <scope>NUCLEOTIDE SEQUENCE [LARGE SCALE GENOMIC DNA]</scope>
    <source>
        <strain evidence="5">SpSt-477</strain>
    </source>
</reference>
<evidence type="ECO:0000313" key="5">
    <source>
        <dbReference type="EMBL" id="HGU34543.1"/>
    </source>
</evidence>
<dbReference type="SMART" id="SM00797">
    <property type="entry name" value="AHS2"/>
    <property type="match status" value="1"/>
</dbReference>
<keyword evidence="5" id="KW-0808">Transferase</keyword>
<dbReference type="GO" id="GO:0016740">
    <property type="term" value="F:transferase activity"/>
    <property type="evidence" value="ECO:0007669"/>
    <property type="project" value="UniProtKB-KW"/>
</dbReference>
<dbReference type="NCBIfam" id="TIGR00724">
    <property type="entry name" value="urea_amlyse_rel"/>
    <property type="match status" value="1"/>
</dbReference>
<proteinExistence type="predicted"/>
<protein>
    <submittedName>
        <fullName evidence="5">Biotin-dependent carboxyltransferase family protein</fullName>
    </submittedName>
</protein>
<keyword evidence="3" id="KW-0067">ATP-binding</keyword>